<feature type="modified residue" description="N6-lipoyllysine" evidence="3 4">
    <location>
        <position position="73"/>
    </location>
</feature>
<reference evidence="7" key="1">
    <citation type="journal article" date="2014" name="Int. J. Syst. Evol. Microbiol.">
        <title>Complete genome sequence of Corynebacterium casei LMG S-19264T (=DSM 44701T), isolated from a smear-ripened cheese.</title>
        <authorList>
            <consortium name="US DOE Joint Genome Institute (JGI-PGF)"/>
            <person name="Walter F."/>
            <person name="Albersmeier A."/>
            <person name="Kalinowski J."/>
            <person name="Ruckert C."/>
        </authorList>
    </citation>
    <scope>NUCLEOTIDE SEQUENCE</scope>
    <source>
        <strain evidence="7">CGMCC 4.7308</strain>
    </source>
</reference>
<dbReference type="InterPro" id="IPR011053">
    <property type="entry name" value="Single_hybrid_motif"/>
</dbReference>
<feature type="domain" description="Lipoyl-binding" evidence="6">
    <location>
        <begin position="32"/>
        <end position="114"/>
    </location>
</feature>
<dbReference type="EMBL" id="BMNA01000011">
    <property type="protein sequence ID" value="GGM13207.1"/>
    <property type="molecule type" value="Genomic_DNA"/>
</dbReference>
<dbReference type="GO" id="GO:0005960">
    <property type="term" value="C:glycine cleavage complex"/>
    <property type="evidence" value="ECO:0007669"/>
    <property type="project" value="InterPro"/>
</dbReference>
<dbReference type="Proteomes" id="UP000655208">
    <property type="component" value="Unassembled WGS sequence"/>
</dbReference>
<comment type="function">
    <text evidence="3">The glycine cleavage system catalyzes the degradation of glycine. The H protein shuttles the methylamine group of glycine from the P protein to the T protein.</text>
</comment>
<gene>
    <name evidence="3 7" type="primary">gcvH</name>
    <name evidence="7" type="ORF">GCM10011594_36400</name>
</gene>
<evidence type="ECO:0000256" key="5">
    <source>
        <dbReference type="SAM" id="MobiDB-lite"/>
    </source>
</evidence>
<reference evidence="7" key="2">
    <citation type="submission" date="2020-09" db="EMBL/GenBank/DDBJ databases">
        <authorList>
            <person name="Sun Q."/>
            <person name="Zhou Y."/>
        </authorList>
    </citation>
    <scope>NUCLEOTIDE SEQUENCE</scope>
    <source>
        <strain evidence="7">CGMCC 4.7308</strain>
    </source>
</reference>
<dbReference type="PANTHER" id="PTHR11715:SF3">
    <property type="entry name" value="GLYCINE CLEAVAGE SYSTEM H PROTEIN-RELATED"/>
    <property type="match status" value="1"/>
</dbReference>
<dbReference type="NCBIfam" id="TIGR00527">
    <property type="entry name" value="gcvH"/>
    <property type="match status" value="1"/>
</dbReference>
<dbReference type="RefSeq" id="WP_188944041.1">
    <property type="nucleotide sequence ID" value="NZ_BMNA01000011.1"/>
</dbReference>
<evidence type="ECO:0000256" key="2">
    <source>
        <dbReference type="ARBA" id="ARBA00022823"/>
    </source>
</evidence>
<dbReference type="HAMAP" id="MF_00272">
    <property type="entry name" value="GcvH"/>
    <property type="match status" value="1"/>
</dbReference>
<keyword evidence="8" id="KW-1185">Reference proteome</keyword>
<protein>
    <recommendedName>
        <fullName evidence="3">Glycine cleavage system H protein</fullName>
    </recommendedName>
</protein>
<comment type="cofactor">
    <cofactor evidence="3">
        <name>(R)-lipoate</name>
        <dbReference type="ChEBI" id="CHEBI:83088"/>
    </cofactor>
    <text evidence="3">Binds 1 lipoyl cofactor covalently.</text>
</comment>
<feature type="region of interest" description="Disordered" evidence="5">
    <location>
        <begin position="1"/>
        <end position="30"/>
    </location>
</feature>
<accession>A0A917T786</accession>
<dbReference type="InterPro" id="IPR017453">
    <property type="entry name" value="GCV_H_sub"/>
</dbReference>
<keyword evidence="2 3" id="KW-0450">Lipoyl</keyword>
<dbReference type="InterPro" id="IPR033753">
    <property type="entry name" value="GCV_H/Fam206"/>
</dbReference>
<dbReference type="PROSITE" id="PS50968">
    <property type="entry name" value="BIOTINYL_LIPOYL"/>
    <property type="match status" value="1"/>
</dbReference>
<name>A0A917T786_9ACTN</name>
<dbReference type="InterPro" id="IPR000089">
    <property type="entry name" value="Biotin_lipoyl"/>
</dbReference>
<dbReference type="GO" id="GO:0005829">
    <property type="term" value="C:cytosol"/>
    <property type="evidence" value="ECO:0007669"/>
    <property type="project" value="TreeGrafter"/>
</dbReference>
<comment type="similarity">
    <text evidence="1 3">Belongs to the GcvH family.</text>
</comment>
<dbReference type="SUPFAM" id="SSF51230">
    <property type="entry name" value="Single hybrid motif"/>
    <property type="match status" value="1"/>
</dbReference>
<dbReference type="GO" id="GO:0009249">
    <property type="term" value="P:protein lipoylation"/>
    <property type="evidence" value="ECO:0007669"/>
    <property type="project" value="TreeGrafter"/>
</dbReference>
<dbReference type="CDD" id="cd06848">
    <property type="entry name" value="GCS_H"/>
    <property type="match status" value="1"/>
</dbReference>
<dbReference type="NCBIfam" id="NF002270">
    <property type="entry name" value="PRK01202.1"/>
    <property type="match status" value="1"/>
</dbReference>
<dbReference type="PROSITE" id="PS00189">
    <property type="entry name" value="LIPOYL"/>
    <property type="match status" value="1"/>
</dbReference>
<evidence type="ECO:0000313" key="7">
    <source>
        <dbReference type="EMBL" id="GGM13207.1"/>
    </source>
</evidence>
<dbReference type="InterPro" id="IPR002930">
    <property type="entry name" value="GCV_H"/>
</dbReference>
<dbReference type="Pfam" id="PF01597">
    <property type="entry name" value="GCV_H"/>
    <property type="match status" value="1"/>
</dbReference>
<evidence type="ECO:0000256" key="3">
    <source>
        <dbReference type="HAMAP-Rule" id="MF_00272"/>
    </source>
</evidence>
<organism evidence="7 8">
    <name type="scientific">Nakamurella endophytica</name>
    <dbReference type="NCBI Taxonomy" id="1748367"/>
    <lineage>
        <taxon>Bacteria</taxon>
        <taxon>Bacillati</taxon>
        <taxon>Actinomycetota</taxon>
        <taxon>Actinomycetes</taxon>
        <taxon>Nakamurellales</taxon>
        <taxon>Nakamurellaceae</taxon>
        <taxon>Nakamurella</taxon>
    </lineage>
</organism>
<evidence type="ECO:0000313" key="8">
    <source>
        <dbReference type="Proteomes" id="UP000655208"/>
    </source>
</evidence>
<dbReference type="GO" id="GO:0019464">
    <property type="term" value="P:glycine decarboxylation via glycine cleavage system"/>
    <property type="evidence" value="ECO:0007669"/>
    <property type="project" value="UniProtKB-UniRule"/>
</dbReference>
<dbReference type="PANTHER" id="PTHR11715">
    <property type="entry name" value="GLYCINE CLEAVAGE SYSTEM H PROTEIN"/>
    <property type="match status" value="1"/>
</dbReference>
<evidence type="ECO:0000256" key="1">
    <source>
        <dbReference type="ARBA" id="ARBA00009249"/>
    </source>
</evidence>
<evidence type="ECO:0000256" key="4">
    <source>
        <dbReference type="PIRSR" id="PIRSR617453-50"/>
    </source>
</evidence>
<dbReference type="InterPro" id="IPR003016">
    <property type="entry name" value="2-oxoA_DH_lipoyl-BS"/>
</dbReference>
<comment type="subunit">
    <text evidence="3">The glycine cleavage system is composed of four proteins: P, T, L and H.</text>
</comment>
<comment type="caution">
    <text evidence="7">The sequence shown here is derived from an EMBL/GenBank/DDBJ whole genome shotgun (WGS) entry which is preliminary data.</text>
</comment>
<dbReference type="Gene3D" id="2.40.50.100">
    <property type="match status" value="1"/>
</dbReference>
<dbReference type="AlphaFoldDB" id="A0A917T786"/>
<sequence>MIPQDLHYSSDHEWIRPAGPDAAGNGDSDTDTVRIGITDYAQNSLGDIVFVQLPELGTTVATGDALGEVESTKSVSDVFAPVSGTVVARNDALDSTPELVNSDPYGDGWMIEVQLSDPGELSGLLDAAGYAEIVGKG</sequence>
<proteinExistence type="inferred from homology"/>
<evidence type="ECO:0000259" key="6">
    <source>
        <dbReference type="PROSITE" id="PS50968"/>
    </source>
</evidence>